<dbReference type="GO" id="GO:0009897">
    <property type="term" value="C:external side of plasma membrane"/>
    <property type="evidence" value="ECO:0007669"/>
    <property type="project" value="TreeGrafter"/>
</dbReference>
<name>A0AAV6PTT8_SOLSE</name>
<sequence length="409" mass="45046">MFSLSGLGLLCVLWATGRLQTAAGQLVIFTSPSDSVTLPCGIPSVSPCSSVHWTMSGEFGSVTEVVKAGAVTAANRLDLLQDCSLRMNRPELNDARLYSCRSGTLESRVSLRILELTESPTPEEGTVELQCFLNTYKGHVPCNNTGIHINWSTEDNTPINGDRFHIKNPSECFSKLIIKKKVTDHHRKWRCQVTEKDVLKATISHTTTITDGVEEVFAAVGRAPCSDTTDQRKVLNQVRLHTLDVTSQCEMGEDILTLTCVLTCKVKCEKYLNLTWSGRHHDSWTSSLMTDNSTLTNKLTLSGCAMSLDEITCSVQREGAVMASKKLHSVNSLQTPAWLALPLGLLLCAAAGGFYIKRRSNKDEANERSSIGMTHVYEVVGDVNNEEQQPRREAVTTTDSFYDLLQAVN</sequence>
<organism evidence="4 5">
    <name type="scientific">Solea senegalensis</name>
    <name type="common">Senegalese sole</name>
    <dbReference type="NCBI Taxonomy" id="28829"/>
    <lineage>
        <taxon>Eukaryota</taxon>
        <taxon>Metazoa</taxon>
        <taxon>Chordata</taxon>
        <taxon>Craniata</taxon>
        <taxon>Vertebrata</taxon>
        <taxon>Euteleostomi</taxon>
        <taxon>Actinopterygii</taxon>
        <taxon>Neopterygii</taxon>
        <taxon>Teleostei</taxon>
        <taxon>Neoteleostei</taxon>
        <taxon>Acanthomorphata</taxon>
        <taxon>Carangaria</taxon>
        <taxon>Pleuronectiformes</taxon>
        <taxon>Pleuronectoidei</taxon>
        <taxon>Soleidae</taxon>
        <taxon>Solea</taxon>
    </lineage>
</organism>
<keyword evidence="5" id="KW-1185">Reference proteome</keyword>
<reference evidence="4 5" key="1">
    <citation type="journal article" date="2021" name="Sci. Rep.">
        <title>Chromosome anchoring in Senegalese sole (Solea senegalensis) reveals sex-associated markers and genome rearrangements in flatfish.</title>
        <authorList>
            <person name="Guerrero-Cozar I."/>
            <person name="Gomez-Garrido J."/>
            <person name="Berbel C."/>
            <person name="Martinez-Blanch J.F."/>
            <person name="Alioto T."/>
            <person name="Claros M.G."/>
            <person name="Gagnaire P.A."/>
            <person name="Manchado M."/>
        </authorList>
    </citation>
    <scope>NUCLEOTIDE SEQUENCE [LARGE SCALE GENOMIC DNA]</scope>
    <source>
        <strain evidence="4">Sse05_10M</strain>
    </source>
</reference>
<keyword evidence="1" id="KW-0812">Transmembrane</keyword>
<dbReference type="EMBL" id="JAGKHQ010000021">
    <property type="protein sequence ID" value="KAG7475841.1"/>
    <property type="molecule type" value="Genomic_DNA"/>
</dbReference>
<proteinExistence type="predicted"/>
<feature type="signal peptide" evidence="2">
    <location>
        <begin position="1"/>
        <end position="24"/>
    </location>
</feature>
<dbReference type="InterPro" id="IPR007110">
    <property type="entry name" value="Ig-like_dom"/>
</dbReference>
<evidence type="ECO:0000256" key="2">
    <source>
        <dbReference type="SAM" id="SignalP"/>
    </source>
</evidence>
<dbReference type="PROSITE" id="PS50835">
    <property type="entry name" value="IG_LIKE"/>
    <property type="match status" value="1"/>
</dbReference>
<keyword evidence="2" id="KW-0732">Signal</keyword>
<dbReference type="GO" id="GO:0042289">
    <property type="term" value="F:MHC class II protein binding"/>
    <property type="evidence" value="ECO:0007669"/>
    <property type="project" value="TreeGrafter"/>
</dbReference>
<feature type="chain" id="PRO_5043361166" description="Ig-like domain-containing protein" evidence="2">
    <location>
        <begin position="25"/>
        <end position="409"/>
    </location>
</feature>
<dbReference type="GO" id="GO:0035723">
    <property type="term" value="P:interleukin-15-mediated signaling pathway"/>
    <property type="evidence" value="ECO:0007669"/>
    <property type="project" value="TreeGrafter"/>
</dbReference>
<dbReference type="GO" id="GO:0042110">
    <property type="term" value="P:T cell activation"/>
    <property type="evidence" value="ECO:0007669"/>
    <property type="project" value="TreeGrafter"/>
</dbReference>
<protein>
    <recommendedName>
        <fullName evidence="3">Ig-like domain-containing protein</fullName>
    </recommendedName>
</protein>
<feature type="transmembrane region" description="Helical" evidence="1">
    <location>
        <begin position="337"/>
        <end position="356"/>
    </location>
</feature>
<dbReference type="GO" id="GO:0070374">
    <property type="term" value="P:positive regulation of ERK1 and ERK2 cascade"/>
    <property type="evidence" value="ECO:0007669"/>
    <property type="project" value="TreeGrafter"/>
</dbReference>
<keyword evidence="1" id="KW-1133">Transmembrane helix</keyword>
<dbReference type="GO" id="GO:1990782">
    <property type="term" value="F:protein tyrosine kinase binding"/>
    <property type="evidence" value="ECO:0007669"/>
    <property type="project" value="TreeGrafter"/>
</dbReference>
<dbReference type="PANTHER" id="PTHR11422">
    <property type="entry name" value="T-CELL SURFACE GLYCOPROTEIN CD4"/>
    <property type="match status" value="1"/>
</dbReference>
<evidence type="ECO:0000256" key="1">
    <source>
        <dbReference type="SAM" id="Phobius"/>
    </source>
</evidence>
<evidence type="ECO:0000313" key="4">
    <source>
        <dbReference type="EMBL" id="KAG7475841.1"/>
    </source>
</evidence>
<comment type="caution">
    <text evidence="4">The sequence shown here is derived from an EMBL/GenBank/DDBJ whole genome shotgun (WGS) entry which is preliminary data.</text>
</comment>
<accession>A0AAV6PTT8</accession>
<evidence type="ECO:0000313" key="5">
    <source>
        <dbReference type="Proteomes" id="UP000693946"/>
    </source>
</evidence>
<gene>
    <name evidence="4" type="ORF">JOB18_038400</name>
</gene>
<feature type="domain" description="Ig-like" evidence="3">
    <location>
        <begin position="33"/>
        <end position="110"/>
    </location>
</feature>
<keyword evidence="1" id="KW-0472">Membrane</keyword>
<dbReference type="AlphaFoldDB" id="A0AAV6PTT8"/>
<dbReference type="GO" id="GO:0045121">
    <property type="term" value="C:membrane raft"/>
    <property type="evidence" value="ECO:0007669"/>
    <property type="project" value="TreeGrafter"/>
</dbReference>
<dbReference type="PANTHER" id="PTHR11422:SF5">
    <property type="entry name" value="DIVERSE IMMUNOGLOBULIN DOMAIN-CONTAINING PROTEIN 1.1 ISOFORM X1-RELATED"/>
    <property type="match status" value="1"/>
</dbReference>
<evidence type="ECO:0000259" key="3">
    <source>
        <dbReference type="PROSITE" id="PS50835"/>
    </source>
</evidence>
<dbReference type="Proteomes" id="UP000693946">
    <property type="component" value="Linkage Group LG9"/>
</dbReference>